<feature type="domain" description="Peptidase M13 C-terminal" evidence="11">
    <location>
        <begin position="1073"/>
        <end position="1217"/>
    </location>
</feature>
<dbReference type="PROSITE" id="PS51885">
    <property type="entry name" value="NEPRILYSIN"/>
    <property type="match status" value="1"/>
</dbReference>
<evidence type="ECO:0000259" key="11">
    <source>
        <dbReference type="Pfam" id="PF01431"/>
    </source>
</evidence>
<dbReference type="Gene3D" id="3.40.390.10">
    <property type="entry name" value="Collagenase (Catalytic Domain)"/>
    <property type="match status" value="2"/>
</dbReference>
<evidence type="ECO:0000256" key="1">
    <source>
        <dbReference type="ARBA" id="ARBA00001947"/>
    </source>
</evidence>
<keyword evidence="10" id="KW-0812">Transmembrane</keyword>
<dbReference type="InterPro" id="IPR008753">
    <property type="entry name" value="Peptidase_M13_N"/>
</dbReference>
<dbReference type="SUPFAM" id="SSF55486">
    <property type="entry name" value="Metalloproteases ('zincins'), catalytic domain"/>
    <property type="match status" value="2"/>
</dbReference>
<dbReference type="GO" id="GO:0004222">
    <property type="term" value="F:metalloendopeptidase activity"/>
    <property type="evidence" value="ECO:0007669"/>
    <property type="project" value="InterPro"/>
</dbReference>
<dbReference type="Pfam" id="PF01431">
    <property type="entry name" value="Peptidase_M13"/>
    <property type="match status" value="1"/>
</dbReference>
<protein>
    <submittedName>
        <fullName evidence="13">(California timema) hypothetical protein</fullName>
    </submittedName>
</protein>
<evidence type="ECO:0000256" key="4">
    <source>
        <dbReference type="ARBA" id="ARBA00022670"/>
    </source>
</evidence>
<keyword evidence="5" id="KW-0479">Metal-binding</keyword>
<reference evidence="13" key="1">
    <citation type="submission" date="2020-11" db="EMBL/GenBank/DDBJ databases">
        <authorList>
            <person name="Tran Van P."/>
        </authorList>
    </citation>
    <scope>NUCLEOTIDE SEQUENCE</scope>
</reference>
<dbReference type="PANTHER" id="PTHR11733">
    <property type="entry name" value="ZINC METALLOPROTEASE FAMILY M13 NEPRILYSIN-RELATED"/>
    <property type="match status" value="1"/>
</dbReference>
<dbReference type="GO" id="GO:0005886">
    <property type="term" value="C:plasma membrane"/>
    <property type="evidence" value="ECO:0007669"/>
    <property type="project" value="UniProtKB-SubCell"/>
</dbReference>
<feature type="region of interest" description="Disordered" evidence="9">
    <location>
        <begin position="121"/>
        <end position="149"/>
    </location>
</feature>
<evidence type="ECO:0000256" key="10">
    <source>
        <dbReference type="SAM" id="Phobius"/>
    </source>
</evidence>
<keyword evidence="8" id="KW-0482">Metalloprotease</keyword>
<dbReference type="Gene3D" id="1.10.1380.10">
    <property type="entry name" value="Neutral endopeptidase , domain2"/>
    <property type="match status" value="1"/>
</dbReference>
<dbReference type="GO" id="GO:0046872">
    <property type="term" value="F:metal ion binding"/>
    <property type="evidence" value="ECO:0007669"/>
    <property type="project" value="UniProtKB-KW"/>
</dbReference>
<evidence type="ECO:0000313" key="13">
    <source>
        <dbReference type="EMBL" id="CAD7571523.1"/>
    </source>
</evidence>
<sequence length="1303" mass="147193">MENHPPYTRLNFEPQSLWHRQYCESSALDHAVTRAGGRTMAKGAYDVQPGGGPQVQDHSYRACAVAMLVFILLCLILILAPWLWKMGGNGTDKTQAYERSGEEGRTTTEFPKQSYISQTYPKPTKQWHRKSSQSPINGVTTISSSTTEDTKEDLSEAIQFGRLSQNTTNETTTISTKTYGETNEDTWKTTSSSRPSSTTTILAPTTKETDEGTSENIPYGRLSLNTVNETITVSTITTEETNEDISKTTDKNSPKLATSQTRESIETLPNNSFISLYSSSFTTKTLTNESAVAVETSHSLPITVADTDNTTNTPIPALQYTTTPLTEALSGRTSDHDPTYYFSRTPPVTSTGSQEIKESRKYRQFQNASYYEYSNSLGNTTEFSVFDHKIEPTPLTRVDIDDEREPTEFDESEESENMSSYMSEAESSSIPSVNFSTAPTISYDDSIRSTTNPSSSPSTTKTMDVIEEISPTIEETNTVCNSSECKMLASRMLSLMNHDTDRCEDFYEYACGGLRSNQALLEDDSTEDVWRRIRRHHHVTNLTSYINQLLFKLETHLPYQGTTSTYLGPLSRLLQPIMAAYLERSHAHYMRSGQFMVPMTPCSPLIPVITRPLEKTPALVSFHRCEELSPLSGNAGRSHGMEKIDESSNSAFRKFRSMYSSCMSYEEINETARVDQARNVLNEVGWIQNKTSWDFTQLIYDLLIRHSSPLFDVMLDVNGRNPSKFSLKLVTPIHKSFFRSELPADVQRCRPNSQKYDRNFINMSAIYDKYSECTGDFPPEGEVRHSLLSKEYELMTVDELQTAFSLVDWKILFSKLLDRPISPDLQVQVYFKSYFSSLFSELPHMDERILLAMFAHDLYVDLVQPRSPCGLDGYCLRVASALMEDVSSALYLNTYHPDELASRQGTMLEVFEHLRRKMGEQLSVADWMTDASRSATVVKLNNLTLAMDGGLSVFGNDTFLNQRLAGVDVDESNYFINSIQLQKRYRQLMYSVYDKDPSQPEQMSQLNAQSILKRFICKWLQEGSMNIPFLDTVVPYAMTPSHPEDEAYPWFAKMADLGTLIARQISLHYDATAIPFGLLQEPFYHITYPRYTLMAGIGNVIAHEISHHFDNAGIQYGPEGKGSELLSKDNDEMTTYTLMEDCYSNLFTYSRNWTLPDERVVGLKLNPELSMNERIADQIALQLALEAYRDTNFGMTENVLPWLDMDKKQLYFLSLAQEKPPPVHPTEIRTSISPSSAVGLNTTSALANYATEAEGVVGVDNGRHDSIVRVFPLSKRNGKPHTVRIRYYAATMVLRRLLVYAAP</sequence>
<evidence type="ECO:0000259" key="12">
    <source>
        <dbReference type="Pfam" id="PF05649"/>
    </source>
</evidence>
<evidence type="ECO:0000256" key="3">
    <source>
        <dbReference type="ARBA" id="ARBA00007357"/>
    </source>
</evidence>
<evidence type="ECO:0000256" key="9">
    <source>
        <dbReference type="SAM" id="MobiDB-lite"/>
    </source>
</evidence>
<dbReference type="PANTHER" id="PTHR11733:SF240">
    <property type="entry name" value="GH14155P-RELATED"/>
    <property type="match status" value="1"/>
</dbReference>
<feature type="compositionally biased region" description="Low complexity" evidence="9">
    <location>
        <begin position="189"/>
        <end position="200"/>
    </location>
</feature>
<dbReference type="InterPro" id="IPR000718">
    <property type="entry name" value="Peptidase_M13"/>
</dbReference>
<dbReference type="InterPro" id="IPR018497">
    <property type="entry name" value="Peptidase_M13_C"/>
</dbReference>
<comment type="subcellular location">
    <subcellularLocation>
        <location evidence="2">Cell membrane</location>
        <topology evidence="2">Single-pass type II membrane protein</topology>
    </subcellularLocation>
</comment>
<proteinExistence type="inferred from homology"/>
<accession>A0A7R9J385</accession>
<name>A0A7R9J385_TIMCA</name>
<evidence type="ECO:0000256" key="8">
    <source>
        <dbReference type="ARBA" id="ARBA00023049"/>
    </source>
</evidence>
<feature type="compositionally biased region" description="Basic and acidic residues" evidence="9">
    <location>
        <begin position="244"/>
        <end position="253"/>
    </location>
</feature>
<feature type="region of interest" description="Disordered" evidence="9">
    <location>
        <begin position="329"/>
        <end position="357"/>
    </location>
</feature>
<comment type="similarity">
    <text evidence="3">Belongs to the peptidase M13 family.</text>
</comment>
<keyword evidence="7" id="KW-0862">Zinc</keyword>
<keyword evidence="10" id="KW-1133">Transmembrane helix</keyword>
<dbReference type="InterPro" id="IPR024079">
    <property type="entry name" value="MetalloPept_cat_dom_sf"/>
</dbReference>
<feature type="compositionally biased region" description="Polar residues" evidence="9">
    <location>
        <begin position="132"/>
        <end position="147"/>
    </location>
</feature>
<keyword evidence="6" id="KW-0378">Hydrolase</keyword>
<evidence type="ECO:0000256" key="2">
    <source>
        <dbReference type="ARBA" id="ARBA00004401"/>
    </source>
</evidence>
<keyword evidence="4" id="KW-0645">Protease</keyword>
<feature type="region of interest" description="Disordered" evidence="9">
    <location>
        <begin position="182"/>
        <end position="217"/>
    </location>
</feature>
<feature type="domain" description="Peptidase M13 N-terminal" evidence="12">
    <location>
        <begin position="645"/>
        <end position="731"/>
    </location>
</feature>
<dbReference type="InterPro" id="IPR042089">
    <property type="entry name" value="Peptidase_M13_dom_2"/>
</dbReference>
<organism evidence="13">
    <name type="scientific">Timema californicum</name>
    <name type="common">California timema</name>
    <name type="synonym">Walking stick</name>
    <dbReference type="NCBI Taxonomy" id="61474"/>
    <lineage>
        <taxon>Eukaryota</taxon>
        <taxon>Metazoa</taxon>
        <taxon>Ecdysozoa</taxon>
        <taxon>Arthropoda</taxon>
        <taxon>Hexapoda</taxon>
        <taxon>Insecta</taxon>
        <taxon>Pterygota</taxon>
        <taxon>Neoptera</taxon>
        <taxon>Polyneoptera</taxon>
        <taxon>Phasmatodea</taxon>
        <taxon>Timematodea</taxon>
        <taxon>Timematoidea</taxon>
        <taxon>Timematidae</taxon>
        <taxon>Timema</taxon>
    </lineage>
</organism>
<dbReference type="GO" id="GO:0016485">
    <property type="term" value="P:protein processing"/>
    <property type="evidence" value="ECO:0007669"/>
    <property type="project" value="TreeGrafter"/>
</dbReference>
<dbReference type="Pfam" id="PF05649">
    <property type="entry name" value="Peptidase_M13_N"/>
    <property type="match status" value="2"/>
</dbReference>
<gene>
    <name evidence="13" type="ORF">TCMB3V08_LOCUS4193</name>
</gene>
<feature type="region of interest" description="Disordered" evidence="9">
    <location>
        <begin position="238"/>
        <end position="263"/>
    </location>
</feature>
<comment type="cofactor">
    <cofactor evidence="1">
        <name>Zn(2+)</name>
        <dbReference type="ChEBI" id="CHEBI:29105"/>
    </cofactor>
</comment>
<dbReference type="PRINTS" id="PR00786">
    <property type="entry name" value="NEPRILYSIN"/>
</dbReference>
<evidence type="ECO:0000256" key="6">
    <source>
        <dbReference type="ARBA" id="ARBA00022801"/>
    </source>
</evidence>
<evidence type="ECO:0000256" key="7">
    <source>
        <dbReference type="ARBA" id="ARBA00022833"/>
    </source>
</evidence>
<feature type="domain" description="Peptidase M13 N-terminal" evidence="12">
    <location>
        <begin position="789"/>
        <end position="944"/>
    </location>
</feature>
<feature type="transmembrane region" description="Helical" evidence="10">
    <location>
        <begin position="62"/>
        <end position="84"/>
    </location>
</feature>
<keyword evidence="10" id="KW-0472">Membrane</keyword>
<dbReference type="EMBL" id="OE180555">
    <property type="protein sequence ID" value="CAD7571523.1"/>
    <property type="molecule type" value="Genomic_DNA"/>
</dbReference>
<evidence type="ECO:0000256" key="5">
    <source>
        <dbReference type="ARBA" id="ARBA00022723"/>
    </source>
</evidence>